<evidence type="ECO:0000259" key="4">
    <source>
        <dbReference type="Pfam" id="PF14230"/>
    </source>
</evidence>
<sequence>MTDETTAARPRAGWLLDTTTGQTRWRDGAQWTEHVKPTEPHHQEVPLTRAALRAAAQESSVAREDATSAQEHAGSDANRETSGNRVAAGAAVPSSTTASTGNPAYVQPSAYGVPASYTGSQPAPYSYARQPLTSKNGPAKASLILILLLVLGVGAIVWLLSGQDPALALLLGLVNIVMVLAAFVLAIIGLVIAVRRPTKKRESIFGLVVSSLMLIFLVIRLVMTGTVSVLDAAVLESQIATWAGQQTSETFQVDCPAEPSATAGTAFTCAATGDAGTAWMVQVTVNADDTVGWEVLG</sequence>
<evidence type="ECO:0000256" key="2">
    <source>
        <dbReference type="SAM" id="Phobius"/>
    </source>
</evidence>
<dbReference type="InterPro" id="IPR025637">
    <property type="entry name" value="DUF4333"/>
</dbReference>
<feature type="transmembrane region" description="Helical" evidence="2">
    <location>
        <begin position="141"/>
        <end position="160"/>
    </location>
</feature>
<feature type="region of interest" description="Disordered" evidence="1">
    <location>
        <begin position="1"/>
        <end position="103"/>
    </location>
</feature>
<feature type="domain" description="DUF2510" evidence="3">
    <location>
        <begin position="12"/>
        <end position="42"/>
    </location>
</feature>
<dbReference type="Pfam" id="PF14230">
    <property type="entry name" value="DUF4333"/>
    <property type="match status" value="1"/>
</dbReference>
<gene>
    <name evidence="5" type="ORF">PUW80_03525</name>
</gene>
<protein>
    <submittedName>
        <fullName evidence="5">DUF4333 domain-containing protein</fullName>
    </submittedName>
</protein>
<feature type="compositionally biased region" description="Basic and acidic residues" evidence="1">
    <location>
        <begin position="33"/>
        <end position="44"/>
    </location>
</feature>
<evidence type="ECO:0000259" key="3">
    <source>
        <dbReference type="Pfam" id="PF10708"/>
    </source>
</evidence>
<evidence type="ECO:0000256" key="1">
    <source>
        <dbReference type="SAM" id="MobiDB-lite"/>
    </source>
</evidence>
<evidence type="ECO:0000313" key="6">
    <source>
        <dbReference type="Proteomes" id="UP001218170"/>
    </source>
</evidence>
<feature type="compositionally biased region" description="Polar residues" evidence="1">
    <location>
        <begin position="93"/>
        <end position="102"/>
    </location>
</feature>
<dbReference type="RefSeq" id="WP_274263920.1">
    <property type="nucleotide sequence ID" value="NZ_JAQZCI010000001.1"/>
</dbReference>
<keyword evidence="2" id="KW-0812">Transmembrane</keyword>
<dbReference type="Pfam" id="PF10708">
    <property type="entry name" value="DUF2510"/>
    <property type="match status" value="1"/>
</dbReference>
<dbReference type="EMBL" id="JAQZCI010000001">
    <property type="protein sequence ID" value="MDD7961417.1"/>
    <property type="molecule type" value="Genomic_DNA"/>
</dbReference>
<proteinExistence type="predicted"/>
<feature type="transmembrane region" description="Helical" evidence="2">
    <location>
        <begin position="204"/>
        <end position="223"/>
    </location>
</feature>
<reference evidence="5 6" key="1">
    <citation type="submission" date="2023-02" db="EMBL/GenBank/DDBJ databases">
        <title>Study of novel species of the Microbacterium genus.</title>
        <authorList>
            <person name="Arroyo-Herrera I."/>
            <person name="Roman-Ponce B."/>
            <person name="Vasquez-Murrieta M.S."/>
        </authorList>
    </citation>
    <scope>NUCLEOTIDE SEQUENCE [LARGE SCALE GENOMIC DNA]</scope>
    <source>
        <strain evidence="5 6">NE1TT3</strain>
    </source>
</reference>
<name>A0ABT5SF25_9MICO</name>
<feature type="domain" description="DUF4333" evidence="4">
    <location>
        <begin position="222"/>
        <end position="289"/>
    </location>
</feature>
<accession>A0ABT5SF25</accession>
<keyword evidence="6" id="KW-1185">Reference proteome</keyword>
<comment type="caution">
    <text evidence="5">The sequence shown here is derived from an EMBL/GenBank/DDBJ whole genome shotgun (WGS) entry which is preliminary data.</text>
</comment>
<feature type="transmembrane region" description="Helical" evidence="2">
    <location>
        <begin position="166"/>
        <end position="192"/>
    </location>
</feature>
<dbReference type="InterPro" id="IPR018929">
    <property type="entry name" value="DUF2510"/>
</dbReference>
<dbReference type="Proteomes" id="UP001218170">
    <property type="component" value="Unassembled WGS sequence"/>
</dbReference>
<organism evidence="5 6">
    <name type="scientific">Microbacterium thalli</name>
    <dbReference type="NCBI Taxonomy" id="3027921"/>
    <lineage>
        <taxon>Bacteria</taxon>
        <taxon>Bacillati</taxon>
        <taxon>Actinomycetota</taxon>
        <taxon>Actinomycetes</taxon>
        <taxon>Micrococcales</taxon>
        <taxon>Microbacteriaceae</taxon>
        <taxon>Microbacterium</taxon>
    </lineage>
</organism>
<keyword evidence="2" id="KW-1133">Transmembrane helix</keyword>
<keyword evidence="2" id="KW-0472">Membrane</keyword>
<evidence type="ECO:0000313" key="5">
    <source>
        <dbReference type="EMBL" id="MDD7961417.1"/>
    </source>
</evidence>